<keyword evidence="3" id="KW-1185">Reference proteome</keyword>
<organism evidence="2 3">
    <name type="scientific">Noviherbaspirillum suwonense</name>
    <dbReference type="NCBI Taxonomy" id="1224511"/>
    <lineage>
        <taxon>Bacteria</taxon>
        <taxon>Pseudomonadati</taxon>
        <taxon>Pseudomonadota</taxon>
        <taxon>Betaproteobacteria</taxon>
        <taxon>Burkholderiales</taxon>
        <taxon>Oxalobacteraceae</taxon>
        <taxon>Noviherbaspirillum</taxon>
    </lineage>
</organism>
<gene>
    <name evidence="2" type="ORF">SAMN06295970_101333</name>
</gene>
<accession>A0ABY1PUU1</accession>
<evidence type="ECO:0000313" key="3">
    <source>
        <dbReference type="Proteomes" id="UP001158049"/>
    </source>
</evidence>
<evidence type="ECO:0000313" key="2">
    <source>
        <dbReference type="EMBL" id="SMP43685.1"/>
    </source>
</evidence>
<evidence type="ECO:0000256" key="1">
    <source>
        <dbReference type="SAM" id="MobiDB-lite"/>
    </source>
</evidence>
<reference evidence="2 3" key="1">
    <citation type="submission" date="2017-05" db="EMBL/GenBank/DDBJ databases">
        <authorList>
            <person name="Varghese N."/>
            <person name="Submissions S."/>
        </authorList>
    </citation>
    <scope>NUCLEOTIDE SEQUENCE [LARGE SCALE GENOMIC DNA]</scope>
    <source>
        <strain evidence="2 3">DSM 26001</strain>
    </source>
</reference>
<proteinExistence type="predicted"/>
<dbReference type="EMBL" id="FXUL01000001">
    <property type="protein sequence ID" value="SMP43685.1"/>
    <property type="molecule type" value="Genomic_DNA"/>
</dbReference>
<sequence length="62" mass="6775">MNAQKKELSMRTRFFVSGLVCLVMASVLFGAAFSSVLRLSTPERPGTQGQAIVKMTDARPRS</sequence>
<protein>
    <submittedName>
        <fullName evidence="2">Uncharacterized protein</fullName>
    </submittedName>
</protein>
<dbReference type="RefSeq" id="WP_283440478.1">
    <property type="nucleotide sequence ID" value="NZ_FXUL01000001.1"/>
</dbReference>
<name>A0ABY1PUU1_9BURK</name>
<dbReference type="Proteomes" id="UP001158049">
    <property type="component" value="Unassembled WGS sequence"/>
</dbReference>
<feature type="region of interest" description="Disordered" evidence="1">
    <location>
        <begin position="42"/>
        <end position="62"/>
    </location>
</feature>
<comment type="caution">
    <text evidence="2">The sequence shown here is derived from an EMBL/GenBank/DDBJ whole genome shotgun (WGS) entry which is preliminary data.</text>
</comment>